<protein>
    <recommendedName>
        <fullName evidence="1">MD-2-related lipid-recognition domain-containing protein</fullName>
    </recommendedName>
</protein>
<comment type="caution">
    <text evidence="2">The sequence shown here is derived from an EMBL/GenBank/DDBJ whole genome shotgun (WGS) entry which is preliminary data.</text>
</comment>
<dbReference type="Gene3D" id="2.60.40.770">
    <property type="match status" value="1"/>
</dbReference>
<evidence type="ECO:0000313" key="2">
    <source>
        <dbReference type="EMBL" id="KII62492.1"/>
    </source>
</evidence>
<dbReference type="Proteomes" id="UP000031668">
    <property type="component" value="Unassembled WGS sequence"/>
</dbReference>
<dbReference type="InterPro" id="IPR014756">
    <property type="entry name" value="Ig_E-set"/>
</dbReference>
<proteinExistence type="predicted"/>
<reference evidence="2 3" key="1">
    <citation type="journal article" date="2014" name="Genome Biol. Evol.">
        <title>The genome of the myxosporean Thelohanellus kitauei shows adaptations to nutrient acquisition within its fish host.</title>
        <authorList>
            <person name="Yang Y."/>
            <person name="Xiong J."/>
            <person name="Zhou Z."/>
            <person name="Huo F."/>
            <person name="Miao W."/>
            <person name="Ran C."/>
            <person name="Liu Y."/>
            <person name="Zhang J."/>
            <person name="Feng J."/>
            <person name="Wang M."/>
            <person name="Wang M."/>
            <person name="Wang L."/>
            <person name="Yao B."/>
        </authorList>
    </citation>
    <scope>NUCLEOTIDE SEQUENCE [LARGE SCALE GENOMIC DNA]</scope>
    <source>
        <strain evidence="2">Wuqing</strain>
    </source>
</reference>
<dbReference type="Pfam" id="PF02221">
    <property type="entry name" value="E1_DerP2_DerF2"/>
    <property type="match status" value="1"/>
</dbReference>
<accession>A0A0C2J0B4</accession>
<keyword evidence="3" id="KW-1185">Reference proteome</keyword>
<evidence type="ECO:0000259" key="1">
    <source>
        <dbReference type="Pfam" id="PF02221"/>
    </source>
</evidence>
<dbReference type="AlphaFoldDB" id="A0A0C2J0B4"/>
<evidence type="ECO:0000313" key="3">
    <source>
        <dbReference type="Proteomes" id="UP000031668"/>
    </source>
</evidence>
<name>A0A0C2J0B4_THEKT</name>
<gene>
    <name evidence="2" type="ORF">RF11_04027</name>
</gene>
<sequence length="116" mass="13513">MSIIFLSSIDTDDLSVKLLLDHTIKITVPGIKRNACEYTKDMCPVKKNTLKTLVVLIKVPKYLPLGYYFVQVELNCKKGHLTCFYVMFEIDNTDERYEAVGESFVDHWYRKLLPFV</sequence>
<feature type="domain" description="MD-2-related lipid-recognition" evidence="1">
    <location>
        <begin position="10"/>
        <end position="89"/>
    </location>
</feature>
<dbReference type="InterPro" id="IPR003172">
    <property type="entry name" value="ML_dom"/>
</dbReference>
<dbReference type="SUPFAM" id="SSF81296">
    <property type="entry name" value="E set domains"/>
    <property type="match status" value="1"/>
</dbReference>
<organism evidence="2 3">
    <name type="scientific">Thelohanellus kitauei</name>
    <name type="common">Myxosporean</name>
    <dbReference type="NCBI Taxonomy" id="669202"/>
    <lineage>
        <taxon>Eukaryota</taxon>
        <taxon>Metazoa</taxon>
        <taxon>Cnidaria</taxon>
        <taxon>Myxozoa</taxon>
        <taxon>Myxosporea</taxon>
        <taxon>Bivalvulida</taxon>
        <taxon>Platysporina</taxon>
        <taxon>Myxobolidae</taxon>
        <taxon>Thelohanellus</taxon>
    </lineage>
</organism>
<dbReference type="EMBL" id="JWZT01004958">
    <property type="protein sequence ID" value="KII62492.1"/>
    <property type="molecule type" value="Genomic_DNA"/>
</dbReference>